<dbReference type="Pfam" id="PF01177">
    <property type="entry name" value="Asp_Glu_race"/>
    <property type="match status" value="1"/>
</dbReference>
<dbReference type="GO" id="GO:0047661">
    <property type="term" value="F:amino-acid racemase activity"/>
    <property type="evidence" value="ECO:0007669"/>
    <property type="project" value="InterPro"/>
</dbReference>
<dbReference type="Proteomes" id="UP000254545">
    <property type="component" value="Unassembled WGS sequence"/>
</dbReference>
<dbReference type="InterPro" id="IPR018187">
    <property type="entry name" value="Asp/Glu_racemase_AS_1"/>
</dbReference>
<dbReference type="InterPro" id="IPR015942">
    <property type="entry name" value="Asp/Glu/hydantoin_racemase"/>
</dbReference>
<dbReference type="KEGG" id="kpk:A593_06405"/>
<comment type="caution">
    <text evidence="4">The sequence shown here is derived from an EMBL/GenBank/DDBJ whole genome shotgun (WGS) entry which is preliminary data.</text>
</comment>
<evidence type="ECO:0000313" key="3">
    <source>
        <dbReference type="EMBL" id="GKK00359.1"/>
    </source>
</evidence>
<comment type="similarity">
    <text evidence="1">Belongs to the aspartate/glutamate racemases family.</text>
</comment>
<evidence type="ECO:0000256" key="1">
    <source>
        <dbReference type="ARBA" id="ARBA00007847"/>
    </source>
</evidence>
<dbReference type="KEGG" id="kpe:KPK_0861"/>
<dbReference type="NCBIfam" id="TIGR00035">
    <property type="entry name" value="asp_race"/>
    <property type="match status" value="1"/>
</dbReference>
<evidence type="ECO:0000313" key="4">
    <source>
        <dbReference type="EMBL" id="STS93045.1"/>
    </source>
</evidence>
<dbReference type="PROSITE" id="PS00924">
    <property type="entry name" value="ASP_GLU_RACEMASE_2"/>
    <property type="match status" value="1"/>
</dbReference>
<dbReference type="Gene3D" id="3.40.50.1860">
    <property type="match status" value="2"/>
</dbReference>
<name>A0A0B7GFP3_KLEVA</name>
<dbReference type="NCBIfam" id="NF007569">
    <property type="entry name" value="PRK10200.1"/>
    <property type="match status" value="1"/>
</dbReference>
<dbReference type="RefSeq" id="WP_012540646.1">
    <property type="nucleotide sequence ID" value="NC_011283.1"/>
</dbReference>
<gene>
    <name evidence="4" type="primary">ygeA</name>
    <name evidence="4" type="ORF">NCTC9177_07013</name>
    <name evidence="3" type="ORF">NUKP37_42090</name>
</gene>
<dbReference type="SUPFAM" id="SSF53681">
    <property type="entry name" value="Aspartate/glutamate racemase"/>
    <property type="match status" value="2"/>
</dbReference>
<keyword evidence="2" id="KW-0413">Isomerase</keyword>
<dbReference type="InterPro" id="IPR033134">
    <property type="entry name" value="Asp/Glu_racemase_AS_2"/>
</dbReference>
<dbReference type="PROSITE" id="PS00923">
    <property type="entry name" value="ASP_GLU_RACEMASE_1"/>
    <property type="match status" value="1"/>
</dbReference>
<dbReference type="EMBL" id="UGKR01000003">
    <property type="protein sequence ID" value="STS93045.1"/>
    <property type="molecule type" value="Genomic_DNA"/>
</dbReference>
<evidence type="ECO:0000256" key="2">
    <source>
        <dbReference type="ARBA" id="ARBA00023235"/>
    </source>
</evidence>
<dbReference type="InterPro" id="IPR001920">
    <property type="entry name" value="Asp/Glu_race"/>
</dbReference>
<dbReference type="InterPro" id="IPR004380">
    <property type="entry name" value="Asp_race"/>
</dbReference>
<dbReference type="EMBL" id="BQTA01000016">
    <property type="protein sequence ID" value="GKK00359.1"/>
    <property type="molecule type" value="Genomic_DNA"/>
</dbReference>
<dbReference type="PANTHER" id="PTHR21198">
    <property type="entry name" value="GLUTAMATE RACEMASE"/>
    <property type="match status" value="1"/>
</dbReference>
<reference evidence="3" key="2">
    <citation type="journal article" date="2022" name="J. Appl. Microbiol.">
        <title>PCR-based ORF typing of Klebsiella pneumoniae for rapid identification of global clones and transmission events.</title>
        <authorList>
            <person name="Nonogaki R."/>
            <person name="Iijima A."/>
            <person name="Kawamura K."/>
            <person name="Kayama S."/>
            <person name="Sugai M."/>
            <person name="Yagi T."/>
            <person name="Arakawa Y."/>
            <person name="Doi Y."/>
            <person name="Suzuki M."/>
        </authorList>
    </citation>
    <scope>NUCLEOTIDE SEQUENCE</scope>
    <source>
        <strain evidence="3">NUKP-37</strain>
    </source>
</reference>
<reference evidence="4 5" key="1">
    <citation type="submission" date="2018-06" db="EMBL/GenBank/DDBJ databases">
        <authorList>
            <consortium name="Pathogen Informatics"/>
            <person name="Doyle S."/>
        </authorList>
    </citation>
    <scope>NUCLEOTIDE SEQUENCE [LARGE SCALE GENOMIC DNA]</scope>
    <source>
        <strain evidence="4 5">NCTC9177</strain>
    </source>
</reference>
<dbReference type="AlphaFoldDB" id="A0A0B7GFP3"/>
<protein>
    <submittedName>
        <fullName evidence="3 4">Racemase</fullName>
    </submittedName>
</protein>
<dbReference type="Proteomes" id="UP001060507">
    <property type="component" value="Unassembled WGS sequence"/>
</dbReference>
<accession>A0A0B7GFP3</accession>
<evidence type="ECO:0000313" key="5">
    <source>
        <dbReference type="Proteomes" id="UP000254545"/>
    </source>
</evidence>
<proteinExistence type="inferred from homology"/>
<sequence length="237" mass="25434">MKTIGLLGGMSWESTIPYYRLINEGVKARLGGLHSASLVLHSVDFHDIEACQSAGDWDRAGEILAEAAVGLQQAGAEGIVLCTNTMHKVADAIAARCQVPFLHIADATGRAIAAKGQRRVALLGTRYTMEQTFYRGRLQEQFAIETLIPEADDRARINQIIFDELCLGTFSEASRDYYLQVIAALAEQGAEGVIFGCTEIGLLVPAELSPLPVFDTAAIHAEDAVNFMLSAGPTPAA</sequence>
<dbReference type="PANTHER" id="PTHR21198:SF7">
    <property type="entry name" value="ASPARTATE-GLUTAMATE RACEMASE FAMILY"/>
    <property type="match status" value="1"/>
</dbReference>
<organism evidence="4 5">
    <name type="scientific">Klebsiella variicola</name>
    <dbReference type="NCBI Taxonomy" id="244366"/>
    <lineage>
        <taxon>Bacteria</taxon>
        <taxon>Pseudomonadati</taxon>
        <taxon>Pseudomonadota</taxon>
        <taxon>Gammaproteobacteria</taxon>
        <taxon>Enterobacterales</taxon>
        <taxon>Enterobacteriaceae</taxon>
        <taxon>Klebsiella/Raoultella group</taxon>
        <taxon>Klebsiella</taxon>
        <taxon>Klebsiella pneumoniae complex</taxon>
    </lineage>
</organism>